<dbReference type="PANTHER" id="PTHR11893:SF36">
    <property type="entry name" value="INNEXIN-5"/>
    <property type="match status" value="1"/>
</dbReference>
<comment type="caution">
    <text evidence="12">Lacks conserved residue(s) required for the propagation of feature annotation.</text>
</comment>
<evidence type="ECO:0000256" key="5">
    <source>
        <dbReference type="ARBA" id="ARBA00022692"/>
    </source>
</evidence>
<keyword evidence="5 12" id="KW-0812">Transmembrane</keyword>
<keyword evidence="9 12" id="KW-0406">Ion transport</keyword>
<keyword evidence="7" id="KW-0965">Cell junction</keyword>
<evidence type="ECO:0000256" key="12">
    <source>
        <dbReference type="RuleBase" id="RU010713"/>
    </source>
</evidence>
<dbReference type="InterPro" id="IPR000990">
    <property type="entry name" value="Innexin"/>
</dbReference>
<evidence type="ECO:0000256" key="6">
    <source>
        <dbReference type="ARBA" id="ARBA00022868"/>
    </source>
</evidence>
<comment type="subcellular location">
    <subcellularLocation>
        <location evidence="1">Cell junction</location>
        <location evidence="1">Gap junction</location>
    </subcellularLocation>
    <subcellularLocation>
        <location evidence="2 12">Cell membrane</location>
        <topology evidence="2 12">Multi-pass membrane protein</topology>
    </subcellularLocation>
</comment>
<dbReference type="GO" id="GO:0005921">
    <property type="term" value="C:gap junction"/>
    <property type="evidence" value="ECO:0007669"/>
    <property type="project" value="UniProtKB-SubCell"/>
</dbReference>
<name>A0A914D768_9BILA</name>
<evidence type="ECO:0000256" key="9">
    <source>
        <dbReference type="ARBA" id="ARBA00023065"/>
    </source>
</evidence>
<keyword evidence="4" id="KW-1003">Cell membrane</keyword>
<evidence type="ECO:0000256" key="2">
    <source>
        <dbReference type="ARBA" id="ARBA00004651"/>
    </source>
</evidence>
<evidence type="ECO:0000313" key="14">
    <source>
        <dbReference type="WBParaSite" id="ACRNAN_scaffold19621.g8405.t1"/>
    </source>
</evidence>
<dbReference type="PROSITE" id="PS51013">
    <property type="entry name" value="PANNEXIN"/>
    <property type="match status" value="1"/>
</dbReference>
<proteinExistence type="inferred from homology"/>
<protein>
    <recommendedName>
        <fullName evidence="12">Innexin</fullName>
    </recommendedName>
</protein>
<dbReference type="PANTHER" id="PTHR11893">
    <property type="entry name" value="INNEXIN"/>
    <property type="match status" value="1"/>
</dbReference>
<evidence type="ECO:0000256" key="11">
    <source>
        <dbReference type="ARBA" id="ARBA00023303"/>
    </source>
</evidence>
<keyword evidence="3 12" id="KW-0813">Transport</keyword>
<keyword evidence="10 12" id="KW-0472">Membrane</keyword>
<reference evidence="14" key="1">
    <citation type="submission" date="2022-11" db="UniProtKB">
        <authorList>
            <consortium name="WormBaseParasite"/>
        </authorList>
    </citation>
    <scope>IDENTIFICATION</scope>
</reference>
<comment type="function">
    <text evidence="12">Structural component of the gap junctions.</text>
</comment>
<dbReference type="Proteomes" id="UP000887540">
    <property type="component" value="Unplaced"/>
</dbReference>
<accession>A0A914D768</accession>
<dbReference type="GO" id="GO:0034220">
    <property type="term" value="P:monoatomic ion transmembrane transport"/>
    <property type="evidence" value="ECO:0007669"/>
    <property type="project" value="UniProtKB-KW"/>
</dbReference>
<evidence type="ECO:0000256" key="4">
    <source>
        <dbReference type="ARBA" id="ARBA00022475"/>
    </source>
</evidence>
<dbReference type="WBParaSite" id="ACRNAN_scaffold19621.g8405.t1">
    <property type="protein sequence ID" value="ACRNAN_scaffold19621.g8405.t1"/>
    <property type="gene ID" value="ACRNAN_scaffold19621.g8405"/>
</dbReference>
<feature type="transmembrane region" description="Helical" evidence="12">
    <location>
        <begin position="130"/>
        <end position="151"/>
    </location>
</feature>
<sequence length="193" mass="22737">MRCFVPAEYNGAGWGGYVHDWCFINSTYDIGSLETIHETKETIHSSRKYINHYQWNPVYLFLLAVSWYFMSLVWNAFKNYTDAYMSNFIIDAKLAYKLSYNYDEMTKRFKDEVVKALKFLRTSGIGTQVVFGYLASIWITFLALLAQFFIITKFSAEESYLWGFYAVSNSWKFGTWVQLKSFPYIAFCNMDRA</sequence>
<evidence type="ECO:0000313" key="13">
    <source>
        <dbReference type="Proteomes" id="UP000887540"/>
    </source>
</evidence>
<keyword evidence="11 12" id="KW-0407">Ion channel</keyword>
<feature type="transmembrane region" description="Helical" evidence="12">
    <location>
        <begin position="58"/>
        <end position="77"/>
    </location>
</feature>
<dbReference type="AlphaFoldDB" id="A0A914D768"/>
<dbReference type="GO" id="GO:0005886">
    <property type="term" value="C:plasma membrane"/>
    <property type="evidence" value="ECO:0007669"/>
    <property type="project" value="UniProtKB-SubCell"/>
</dbReference>
<gene>
    <name evidence="12" type="primary">inx</name>
</gene>
<dbReference type="Pfam" id="PF00876">
    <property type="entry name" value="Innexin"/>
    <property type="match status" value="1"/>
</dbReference>
<dbReference type="PRINTS" id="PR01262">
    <property type="entry name" value="INNEXIN"/>
</dbReference>
<keyword evidence="6" id="KW-0303">Gap junction</keyword>
<evidence type="ECO:0000256" key="10">
    <source>
        <dbReference type="ARBA" id="ARBA00023136"/>
    </source>
</evidence>
<dbReference type="GO" id="GO:0005243">
    <property type="term" value="F:gap junction channel activity"/>
    <property type="evidence" value="ECO:0007669"/>
    <property type="project" value="TreeGrafter"/>
</dbReference>
<evidence type="ECO:0000256" key="7">
    <source>
        <dbReference type="ARBA" id="ARBA00022949"/>
    </source>
</evidence>
<keyword evidence="8 12" id="KW-1133">Transmembrane helix</keyword>
<keyword evidence="13" id="KW-1185">Reference proteome</keyword>
<evidence type="ECO:0000256" key="8">
    <source>
        <dbReference type="ARBA" id="ARBA00022989"/>
    </source>
</evidence>
<comment type="similarity">
    <text evidence="12">Belongs to the pannexin family.</text>
</comment>
<organism evidence="13 14">
    <name type="scientific">Acrobeloides nanus</name>
    <dbReference type="NCBI Taxonomy" id="290746"/>
    <lineage>
        <taxon>Eukaryota</taxon>
        <taxon>Metazoa</taxon>
        <taxon>Ecdysozoa</taxon>
        <taxon>Nematoda</taxon>
        <taxon>Chromadorea</taxon>
        <taxon>Rhabditida</taxon>
        <taxon>Tylenchina</taxon>
        <taxon>Cephalobomorpha</taxon>
        <taxon>Cephaloboidea</taxon>
        <taxon>Cephalobidae</taxon>
        <taxon>Acrobeloides</taxon>
    </lineage>
</organism>
<evidence type="ECO:0000256" key="1">
    <source>
        <dbReference type="ARBA" id="ARBA00004610"/>
    </source>
</evidence>
<evidence type="ECO:0000256" key="3">
    <source>
        <dbReference type="ARBA" id="ARBA00022448"/>
    </source>
</evidence>